<sequence length="334" mass="36092">MSEQQDTARFFEEGDADPSLLKDRRVAIIGFGSQGHAHALNLRDSGVSVVVGLYEGSPSAETAREQGLDVKTVAEAAAWADVISILIPDTKQAAVYHTEIEPNLSDGDILVFAHGFNIHYDEIDPPEGVDTILIAPKSPGQMVRREFVAGRGVPALVGVHHDASGQALDFALAYAAGLGSTRTGVLQTTFGAETETDLFGEQAVLCGGLSELVKAGFETLVDAGYDPRLAYFECLHEMKLIIDLAYAKGLSGMRAEISDTAEWGDYESGRRVIGEASRTAMREVLDEIQSGAFAKKWIEEAHCGGPNFERRRQEEGAHILEITGDALRGRMSWL</sequence>
<dbReference type="PROSITE" id="PS51850">
    <property type="entry name" value="KARI_N"/>
    <property type="match status" value="1"/>
</dbReference>
<feature type="domain" description="KARI N-terminal Rossmann" evidence="12">
    <location>
        <begin position="8"/>
        <end position="188"/>
    </location>
</feature>
<evidence type="ECO:0000256" key="5">
    <source>
        <dbReference type="ARBA" id="ARBA00022605"/>
    </source>
</evidence>
<comment type="cofactor">
    <cofactor evidence="1">
        <name>Mg(2+)</name>
        <dbReference type="ChEBI" id="CHEBI:18420"/>
    </cofactor>
</comment>
<dbReference type="Gene3D" id="6.10.240.10">
    <property type="match status" value="1"/>
</dbReference>
<dbReference type="GO" id="GO:0005829">
    <property type="term" value="C:cytosol"/>
    <property type="evidence" value="ECO:0007669"/>
    <property type="project" value="TreeGrafter"/>
</dbReference>
<comment type="similarity">
    <text evidence="4">Belongs to the ketol-acid reductoisomerase family.</text>
</comment>
<protein>
    <recommendedName>
        <fullName evidence="11">Ketol-acid reductoisomerase type 1</fullName>
    </recommendedName>
    <alternativeName>
        <fullName evidence="10">Ketol-acid reductoisomerase type I</fullName>
    </alternativeName>
</protein>
<dbReference type="EMBL" id="UINC01001272">
    <property type="protein sequence ID" value="SUZ76302.1"/>
    <property type="molecule type" value="Genomic_DNA"/>
</dbReference>
<dbReference type="AlphaFoldDB" id="A0A381QAF0"/>
<name>A0A381QAF0_9ZZZZ</name>
<dbReference type="GO" id="GO:0046872">
    <property type="term" value="F:metal ion binding"/>
    <property type="evidence" value="ECO:0007669"/>
    <property type="project" value="UniProtKB-KW"/>
</dbReference>
<dbReference type="PANTHER" id="PTHR21371:SF1">
    <property type="entry name" value="KETOL-ACID REDUCTOISOMERASE, MITOCHONDRIAL"/>
    <property type="match status" value="1"/>
</dbReference>
<dbReference type="InterPro" id="IPR013116">
    <property type="entry name" value="KARI_N"/>
</dbReference>
<evidence type="ECO:0000256" key="11">
    <source>
        <dbReference type="ARBA" id="ARBA00050044"/>
    </source>
</evidence>
<dbReference type="InterPro" id="IPR008927">
    <property type="entry name" value="6-PGluconate_DH-like_C_sf"/>
</dbReference>
<comment type="pathway">
    <text evidence="3">Amino-acid biosynthesis; L-isoleucine biosynthesis; L-isoleucine from 2-oxobutanoate: step 2/4.</text>
</comment>
<proteinExistence type="inferred from homology"/>
<dbReference type="Gene3D" id="3.40.50.720">
    <property type="entry name" value="NAD(P)-binding Rossmann-like Domain"/>
    <property type="match status" value="1"/>
</dbReference>
<evidence type="ECO:0000256" key="6">
    <source>
        <dbReference type="ARBA" id="ARBA00022723"/>
    </source>
</evidence>
<gene>
    <name evidence="14" type="ORF">METZ01_LOCUS29156</name>
</gene>
<dbReference type="GO" id="GO:0009099">
    <property type="term" value="P:L-valine biosynthetic process"/>
    <property type="evidence" value="ECO:0007669"/>
    <property type="project" value="UniProtKB-UniPathway"/>
</dbReference>
<keyword evidence="7" id="KW-0460">Magnesium</keyword>
<evidence type="ECO:0000256" key="1">
    <source>
        <dbReference type="ARBA" id="ARBA00001946"/>
    </source>
</evidence>
<accession>A0A381QAF0</accession>
<dbReference type="PROSITE" id="PS51851">
    <property type="entry name" value="KARI_C"/>
    <property type="match status" value="1"/>
</dbReference>
<dbReference type="InterPro" id="IPR036291">
    <property type="entry name" value="NAD(P)-bd_dom_sf"/>
</dbReference>
<comment type="pathway">
    <text evidence="2">Amino-acid biosynthesis; L-valine biosynthesis; L-valine from pyruvate: step 2/4.</text>
</comment>
<dbReference type="UniPathway" id="UPA00049">
    <property type="reaction ID" value="UER00060"/>
</dbReference>
<dbReference type="SUPFAM" id="SSF51735">
    <property type="entry name" value="NAD(P)-binding Rossmann-fold domains"/>
    <property type="match status" value="1"/>
</dbReference>
<dbReference type="GO" id="GO:0004455">
    <property type="term" value="F:ketol-acid reductoisomerase activity"/>
    <property type="evidence" value="ECO:0007669"/>
    <property type="project" value="InterPro"/>
</dbReference>
<dbReference type="UniPathway" id="UPA00047">
    <property type="reaction ID" value="UER00056"/>
</dbReference>
<organism evidence="14">
    <name type="scientific">marine metagenome</name>
    <dbReference type="NCBI Taxonomy" id="408172"/>
    <lineage>
        <taxon>unclassified sequences</taxon>
        <taxon>metagenomes</taxon>
        <taxon>ecological metagenomes</taxon>
    </lineage>
</organism>
<dbReference type="PANTHER" id="PTHR21371">
    <property type="entry name" value="KETOL-ACID REDUCTOISOMERASE, MITOCHONDRIAL"/>
    <property type="match status" value="1"/>
</dbReference>
<keyword evidence="5" id="KW-0028">Amino-acid biosynthesis</keyword>
<dbReference type="Pfam" id="PF01450">
    <property type="entry name" value="KARI_C"/>
    <property type="match status" value="1"/>
</dbReference>
<dbReference type="NCBIfam" id="TIGR00465">
    <property type="entry name" value="ilvC"/>
    <property type="match status" value="1"/>
</dbReference>
<dbReference type="GO" id="GO:0009097">
    <property type="term" value="P:isoleucine biosynthetic process"/>
    <property type="evidence" value="ECO:0007669"/>
    <property type="project" value="UniProtKB-UniPathway"/>
</dbReference>
<evidence type="ECO:0000256" key="4">
    <source>
        <dbReference type="ARBA" id="ARBA00010318"/>
    </source>
</evidence>
<evidence type="ECO:0000313" key="14">
    <source>
        <dbReference type="EMBL" id="SUZ76302.1"/>
    </source>
</evidence>
<dbReference type="InterPro" id="IPR000506">
    <property type="entry name" value="KARI_C"/>
</dbReference>
<evidence type="ECO:0000259" key="13">
    <source>
        <dbReference type="PROSITE" id="PS51851"/>
    </source>
</evidence>
<dbReference type="NCBIfam" id="NF009940">
    <property type="entry name" value="PRK13403.1"/>
    <property type="match status" value="1"/>
</dbReference>
<evidence type="ECO:0000256" key="2">
    <source>
        <dbReference type="ARBA" id="ARBA00004864"/>
    </source>
</evidence>
<evidence type="ECO:0000256" key="3">
    <source>
        <dbReference type="ARBA" id="ARBA00004885"/>
    </source>
</evidence>
<dbReference type="InterPro" id="IPR014359">
    <property type="entry name" value="KARI_prok"/>
</dbReference>
<dbReference type="Pfam" id="PF07991">
    <property type="entry name" value="KARI_N"/>
    <property type="match status" value="1"/>
</dbReference>
<keyword evidence="8" id="KW-0560">Oxidoreductase</keyword>
<dbReference type="PIRSF" id="PIRSF000116">
    <property type="entry name" value="IlvC_gammaproteo"/>
    <property type="match status" value="1"/>
</dbReference>
<keyword evidence="6" id="KW-0479">Metal-binding</keyword>
<dbReference type="GO" id="GO:0050661">
    <property type="term" value="F:NADP binding"/>
    <property type="evidence" value="ECO:0007669"/>
    <property type="project" value="InterPro"/>
</dbReference>
<dbReference type="InterPro" id="IPR013023">
    <property type="entry name" value="KARI"/>
</dbReference>
<feature type="domain" description="KARI C-terminal knotted" evidence="13">
    <location>
        <begin position="189"/>
        <end position="334"/>
    </location>
</feature>
<dbReference type="NCBIfam" id="NF004017">
    <property type="entry name" value="PRK05479.1"/>
    <property type="match status" value="1"/>
</dbReference>
<dbReference type="FunFam" id="3.40.50.720:FF:000023">
    <property type="entry name" value="Ketol-acid reductoisomerase (NADP(+))"/>
    <property type="match status" value="1"/>
</dbReference>
<evidence type="ECO:0000256" key="10">
    <source>
        <dbReference type="ARBA" id="ARBA00050043"/>
    </source>
</evidence>
<evidence type="ECO:0000259" key="12">
    <source>
        <dbReference type="PROSITE" id="PS51850"/>
    </source>
</evidence>
<reference evidence="14" key="1">
    <citation type="submission" date="2018-05" db="EMBL/GenBank/DDBJ databases">
        <authorList>
            <person name="Lanie J.A."/>
            <person name="Ng W.-L."/>
            <person name="Kazmierczak K.M."/>
            <person name="Andrzejewski T.M."/>
            <person name="Davidsen T.M."/>
            <person name="Wayne K.J."/>
            <person name="Tettelin H."/>
            <person name="Glass J.I."/>
            <person name="Rusch D."/>
            <person name="Podicherti R."/>
            <person name="Tsui H.-C.T."/>
            <person name="Winkler M.E."/>
        </authorList>
    </citation>
    <scope>NUCLEOTIDE SEQUENCE</scope>
</reference>
<evidence type="ECO:0000256" key="9">
    <source>
        <dbReference type="ARBA" id="ARBA00023304"/>
    </source>
</evidence>
<evidence type="ECO:0000256" key="7">
    <source>
        <dbReference type="ARBA" id="ARBA00022842"/>
    </source>
</evidence>
<evidence type="ECO:0000256" key="8">
    <source>
        <dbReference type="ARBA" id="ARBA00023002"/>
    </source>
</evidence>
<dbReference type="HAMAP" id="MF_00435">
    <property type="entry name" value="IlvC"/>
    <property type="match status" value="1"/>
</dbReference>
<dbReference type="SUPFAM" id="SSF48179">
    <property type="entry name" value="6-phosphogluconate dehydrogenase C-terminal domain-like"/>
    <property type="match status" value="1"/>
</dbReference>
<keyword evidence="9" id="KW-0100">Branched-chain amino acid biosynthesis</keyword>